<evidence type="ECO:0000313" key="2">
    <source>
        <dbReference type="Proteomes" id="UP000053766"/>
    </source>
</evidence>
<sequence length="68" mass="7723">MCRMVPYYPYMDIALSIDEFSIDTQHIIDSITSDSKVVREPMLRLKPKHQKAGTEEEYGGISGIGVFN</sequence>
<feature type="non-terminal residue" evidence="1">
    <location>
        <position position="68"/>
    </location>
</feature>
<proteinExistence type="predicted"/>
<dbReference type="OrthoDB" id="5852040at2759"/>
<protein>
    <submittedName>
        <fullName evidence="1">Uncharacterized protein</fullName>
    </submittedName>
</protein>
<dbReference type="Proteomes" id="UP000053766">
    <property type="component" value="Unassembled WGS sequence"/>
</dbReference>
<keyword evidence="2" id="KW-1185">Reference proteome</keyword>
<dbReference type="AlphaFoldDB" id="A0A0D8Y7F5"/>
<dbReference type="EMBL" id="KN716161">
    <property type="protein sequence ID" value="KJH52665.1"/>
    <property type="molecule type" value="Genomic_DNA"/>
</dbReference>
<reference evidence="2" key="2">
    <citation type="journal article" date="2016" name="Sci. Rep.">
        <title>Dictyocaulus viviparus genome, variome and transcriptome elucidate lungworm biology and support future intervention.</title>
        <authorList>
            <person name="McNulty S.N."/>
            <person name="Strube C."/>
            <person name="Rosa B.A."/>
            <person name="Martin J.C."/>
            <person name="Tyagi R."/>
            <person name="Choi Y.J."/>
            <person name="Wang Q."/>
            <person name="Hallsworth Pepin K."/>
            <person name="Zhang X."/>
            <person name="Ozersky P."/>
            <person name="Wilson R.K."/>
            <person name="Sternberg P.W."/>
            <person name="Gasser R.B."/>
            <person name="Mitreva M."/>
        </authorList>
    </citation>
    <scope>NUCLEOTIDE SEQUENCE [LARGE SCALE GENOMIC DNA]</scope>
    <source>
        <strain evidence="2">HannoverDv2000</strain>
    </source>
</reference>
<reference evidence="1 2" key="1">
    <citation type="submission" date="2013-11" db="EMBL/GenBank/DDBJ databases">
        <title>Draft genome of the bovine lungworm Dictyocaulus viviparus.</title>
        <authorList>
            <person name="Mitreva M."/>
        </authorList>
    </citation>
    <scope>NUCLEOTIDE SEQUENCE [LARGE SCALE GENOMIC DNA]</scope>
    <source>
        <strain evidence="1 2">HannoverDv2000</strain>
    </source>
</reference>
<evidence type="ECO:0000313" key="1">
    <source>
        <dbReference type="EMBL" id="KJH52665.1"/>
    </source>
</evidence>
<organism evidence="1 2">
    <name type="scientific">Dictyocaulus viviparus</name>
    <name type="common">Bovine lungworm</name>
    <dbReference type="NCBI Taxonomy" id="29172"/>
    <lineage>
        <taxon>Eukaryota</taxon>
        <taxon>Metazoa</taxon>
        <taxon>Ecdysozoa</taxon>
        <taxon>Nematoda</taxon>
        <taxon>Chromadorea</taxon>
        <taxon>Rhabditida</taxon>
        <taxon>Rhabditina</taxon>
        <taxon>Rhabditomorpha</taxon>
        <taxon>Strongyloidea</taxon>
        <taxon>Metastrongylidae</taxon>
        <taxon>Dictyocaulus</taxon>
    </lineage>
</organism>
<gene>
    <name evidence="1" type="ORF">DICVIV_01126</name>
</gene>
<name>A0A0D8Y7F5_DICVI</name>
<accession>A0A0D8Y7F5</accession>